<dbReference type="InterPro" id="IPR018152">
    <property type="entry name" value="SOD_Cu/Zn_BS"/>
</dbReference>
<protein>
    <recommendedName>
        <fullName evidence="1">Superoxide dismutase copper/zinc binding domain-containing protein</fullName>
    </recommendedName>
</protein>
<feature type="domain" description="Superoxide dismutase copper/zinc binding" evidence="1">
    <location>
        <begin position="21"/>
        <end position="184"/>
    </location>
</feature>
<evidence type="ECO:0000259" key="1">
    <source>
        <dbReference type="Pfam" id="PF00080"/>
    </source>
</evidence>
<evidence type="ECO:0000313" key="2">
    <source>
        <dbReference type="EMBL" id="QHU28818.1"/>
    </source>
</evidence>
<dbReference type="PANTHER" id="PTHR10003">
    <property type="entry name" value="SUPEROXIDE DISMUTASE CU-ZN -RELATED"/>
    <property type="match status" value="1"/>
</dbReference>
<dbReference type="InterPro" id="IPR024134">
    <property type="entry name" value="SOD_Cu/Zn_/chaperone"/>
</dbReference>
<dbReference type="EMBL" id="MN740474">
    <property type="protein sequence ID" value="QHU28818.1"/>
    <property type="molecule type" value="Genomic_DNA"/>
</dbReference>
<dbReference type="InterPro" id="IPR036423">
    <property type="entry name" value="SOD-like_Cu/Zn_dom_sf"/>
</dbReference>
<sequence>MKRAIVQFPSNYSYSSLNNLQGYILFTQNNNCNVVVEVKLSGLPQGIHGFHIHEKNIKQEYINDLKKGKTIKDLCNTLGGHFNPFGTEHGSYKYATERHAGDLINNLEIDNSGTINMVFMDPLISLNEEDINFIINRSIVIHENPDDQGLPGLKALMENRKLNKVEEESLKTGNAGKRIACGNIILIK</sequence>
<dbReference type="PROSITE" id="PS00332">
    <property type="entry name" value="SOD_CU_ZN_2"/>
    <property type="match status" value="1"/>
</dbReference>
<dbReference type="AlphaFoldDB" id="A0A6C0LG69"/>
<dbReference type="Pfam" id="PF00080">
    <property type="entry name" value="Sod_Cu"/>
    <property type="match status" value="1"/>
</dbReference>
<dbReference type="Gene3D" id="2.60.40.200">
    <property type="entry name" value="Superoxide dismutase, copper/zinc binding domain"/>
    <property type="match status" value="1"/>
</dbReference>
<dbReference type="CDD" id="cd00305">
    <property type="entry name" value="Cu-Zn_Superoxide_Dismutase"/>
    <property type="match status" value="1"/>
</dbReference>
<dbReference type="InterPro" id="IPR001424">
    <property type="entry name" value="SOD_Cu_Zn_dom"/>
</dbReference>
<accession>A0A6C0LG69</accession>
<organism evidence="2">
    <name type="scientific">viral metagenome</name>
    <dbReference type="NCBI Taxonomy" id="1070528"/>
    <lineage>
        <taxon>unclassified sequences</taxon>
        <taxon>metagenomes</taxon>
        <taxon>organismal metagenomes</taxon>
    </lineage>
</organism>
<dbReference type="GO" id="GO:0005507">
    <property type="term" value="F:copper ion binding"/>
    <property type="evidence" value="ECO:0007669"/>
    <property type="project" value="InterPro"/>
</dbReference>
<proteinExistence type="predicted"/>
<dbReference type="GO" id="GO:0006801">
    <property type="term" value="P:superoxide metabolic process"/>
    <property type="evidence" value="ECO:0007669"/>
    <property type="project" value="InterPro"/>
</dbReference>
<dbReference type="SUPFAM" id="SSF49329">
    <property type="entry name" value="Cu,Zn superoxide dismutase-like"/>
    <property type="match status" value="1"/>
</dbReference>
<reference evidence="2" key="1">
    <citation type="journal article" date="2020" name="Nature">
        <title>Giant virus diversity and host interactions through global metagenomics.</title>
        <authorList>
            <person name="Schulz F."/>
            <person name="Roux S."/>
            <person name="Paez-Espino D."/>
            <person name="Jungbluth S."/>
            <person name="Walsh D.A."/>
            <person name="Denef V.J."/>
            <person name="McMahon K.D."/>
            <person name="Konstantinidis K.T."/>
            <person name="Eloe-Fadrosh E.A."/>
            <person name="Kyrpides N.C."/>
            <person name="Woyke T."/>
        </authorList>
    </citation>
    <scope>NUCLEOTIDE SEQUENCE</scope>
    <source>
        <strain evidence="2">GVMAG-M-3300027791-30</strain>
    </source>
</reference>
<name>A0A6C0LG69_9ZZZZ</name>